<evidence type="ECO:0000313" key="3">
    <source>
        <dbReference type="Proteomes" id="UP000724672"/>
    </source>
</evidence>
<accession>A0A942Z7H3</accession>
<dbReference type="Pfam" id="PF18015">
    <property type="entry name" value="Acetyltransf_19"/>
    <property type="match status" value="1"/>
</dbReference>
<keyword evidence="3" id="KW-1185">Reference proteome</keyword>
<dbReference type="Gene3D" id="3.40.630.80">
    <property type="match status" value="1"/>
</dbReference>
<feature type="domain" description="Acetyltransferase (GNAT)" evidence="1">
    <location>
        <begin position="11"/>
        <end position="121"/>
    </location>
</feature>
<reference evidence="2" key="1">
    <citation type="submission" date="2019-12" db="EMBL/GenBank/DDBJ databases">
        <title>Clostridiaceae gen. nov. sp. nov., isolated from sediment in Xinjiang, China.</title>
        <authorList>
            <person name="Zhang R."/>
        </authorList>
    </citation>
    <scope>NUCLEOTIDE SEQUENCE</scope>
    <source>
        <strain evidence="2">D2Q-11</strain>
    </source>
</reference>
<dbReference type="AlphaFoldDB" id="A0A942Z7H3"/>
<organism evidence="2 3">
    <name type="scientific">Anaeromonas frigoriresistens</name>
    <dbReference type="NCBI Taxonomy" id="2683708"/>
    <lineage>
        <taxon>Bacteria</taxon>
        <taxon>Bacillati</taxon>
        <taxon>Bacillota</taxon>
        <taxon>Tissierellia</taxon>
        <taxon>Tissierellales</taxon>
        <taxon>Thermohalobacteraceae</taxon>
        <taxon>Anaeromonas</taxon>
    </lineage>
</organism>
<evidence type="ECO:0000259" key="1">
    <source>
        <dbReference type="Pfam" id="PF18015"/>
    </source>
</evidence>
<gene>
    <name evidence="2" type="ORF">GOQ27_02255</name>
</gene>
<dbReference type="RefSeq" id="WP_203365194.1">
    <property type="nucleotide sequence ID" value="NZ_WSFT01000014.1"/>
</dbReference>
<name>A0A942Z7H3_9FIRM</name>
<dbReference type="SUPFAM" id="SSF55729">
    <property type="entry name" value="Acyl-CoA N-acyltransferases (Nat)"/>
    <property type="match status" value="1"/>
</dbReference>
<proteinExistence type="predicted"/>
<sequence length="257" mass="30269">MDIQIYKCEFREVDNLFLQNIKNFSSPFDSFLEEHITESNFYQILIQGRKEGYFSVYKEATITSFFINKEFRDLSQEIFNKIKKYESVQKALVFTGDEFFLSHALDNPKKFDLQAYFFQDSKREINDEQILKNFRIRKADIGDVDIITKKSGDFFDKIEIRVKEGEIYIGFLGEDIVSFGIFEKSKIYNNIASIGMYVIKEKRISGIGRNTLIKLKELCYSMDIQPLAGCWYYNHNSKKTLESAGMYSQTRLINIHF</sequence>
<dbReference type="InterPro" id="IPR040579">
    <property type="entry name" value="Acetyltransf_19"/>
</dbReference>
<dbReference type="InterPro" id="IPR016181">
    <property type="entry name" value="Acyl_CoA_acyltransferase"/>
</dbReference>
<dbReference type="EMBL" id="WSFT01000014">
    <property type="protein sequence ID" value="MBS4537263.1"/>
    <property type="molecule type" value="Genomic_DNA"/>
</dbReference>
<evidence type="ECO:0000313" key="2">
    <source>
        <dbReference type="EMBL" id="MBS4537263.1"/>
    </source>
</evidence>
<dbReference type="Proteomes" id="UP000724672">
    <property type="component" value="Unassembled WGS sequence"/>
</dbReference>
<dbReference type="Gene3D" id="3.40.630.30">
    <property type="match status" value="1"/>
</dbReference>
<comment type="caution">
    <text evidence="2">The sequence shown here is derived from an EMBL/GenBank/DDBJ whole genome shotgun (WGS) entry which is preliminary data.</text>
</comment>
<protein>
    <recommendedName>
        <fullName evidence="1">Acetyltransferase (GNAT) domain-containing protein</fullName>
    </recommendedName>
</protein>